<accession>A0A4Z1KDZ2</accession>
<name>A0A4Z1KDZ2_9HELO</name>
<dbReference type="AlphaFoldDB" id="A0A4Z1KDZ2"/>
<comment type="caution">
    <text evidence="2">The sequence shown here is derived from an EMBL/GenBank/DDBJ whole genome shotgun (WGS) entry which is preliminary data.</text>
</comment>
<protein>
    <submittedName>
        <fullName evidence="2">Uncharacterized protein</fullName>
    </submittedName>
</protein>
<feature type="compositionally biased region" description="Basic and acidic residues" evidence="1">
    <location>
        <begin position="26"/>
        <end position="38"/>
    </location>
</feature>
<feature type="compositionally biased region" description="Basic and acidic residues" evidence="1">
    <location>
        <begin position="72"/>
        <end position="82"/>
    </location>
</feature>
<reference evidence="2 3" key="1">
    <citation type="submission" date="2017-12" db="EMBL/GenBank/DDBJ databases">
        <title>Comparative genomics of Botrytis spp.</title>
        <authorList>
            <person name="Valero-Jimenez C.A."/>
            <person name="Tapia P."/>
            <person name="Veloso J."/>
            <person name="Silva-Moreno E."/>
            <person name="Staats M."/>
            <person name="Valdes J.H."/>
            <person name="Van Kan J.A.L."/>
        </authorList>
    </citation>
    <scope>NUCLEOTIDE SEQUENCE [LARGE SCALE GENOMIC DNA]</scope>
    <source>
        <strain evidence="2 3">MUCL3349</strain>
    </source>
</reference>
<dbReference type="EMBL" id="PQXO01000578">
    <property type="protein sequence ID" value="TGO83890.1"/>
    <property type="molecule type" value="Genomic_DNA"/>
</dbReference>
<proteinExistence type="predicted"/>
<organism evidence="2 3">
    <name type="scientific">Botrytis porri</name>
    <dbReference type="NCBI Taxonomy" id="87229"/>
    <lineage>
        <taxon>Eukaryota</taxon>
        <taxon>Fungi</taxon>
        <taxon>Dikarya</taxon>
        <taxon>Ascomycota</taxon>
        <taxon>Pezizomycotina</taxon>
        <taxon>Leotiomycetes</taxon>
        <taxon>Helotiales</taxon>
        <taxon>Sclerotiniaceae</taxon>
        <taxon>Botrytis</taxon>
    </lineage>
</organism>
<evidence type="ECO:0000313" key="3">
    <source>
        <dbReference type="Proteomes" id="UP000297280"/>
    </source>
</evidence>
<evidence type="ECO:0000313" key="2">
    <source>
        <dbReference type="EMBL" id="TGO83890.1"/>
    </source>
</evidence>
<gene>
    <name evidence="2" type="ORF">BPOR_0579g00090</name>
</gene>
<feature type="region of interest" description="Disordered" evidence="1">
    <location>
        <begin position="23"/>
        <end position="98"/>
    </location>
</feature>
<evidence type="ECO:0000256" key="1">
    <source>
        <dbReference type="SAM" id="MobiDB-lite"/>
    </source>
</evidence>
<sequence>MEDHPYSLPIKTNDAKIEVQNVLSKNKVDLRPASDTHSDQNTSLDSSKPHPPLAIAESAAASMNDAPQSENSLRHDNKDQRDSAGGTRINPHKKPNGRVLYCDILDPDGTSWLPKLSRKQRQIKKQWYRAAVEAKKATNEMLAAAEVAENSEMRDAL</sequence>
<dbReference type="Proteomes" id="UP000297280">
    <property type="component" value="Unassembled WGS sequence"/>
</dbReference>
<keyword evidence="3" id="KW-1185">Reference proteome</keyword>